<dbReference type="AlphaFoldDB" id="A0A6G1LZA8"/>
<dbReference type="Pfam" id="PF03727">
    <property type="entry name" value="Hexokinase_2"/>
    <property type="match status" value="1"/>
</dbReference>
<dbReference type="InterPro" id="IPR022673">
    <property type="entry name" value="Hexokinase_C"/>
</dbReference>
<proteinExistence type="inferred from homology"/>
<dbReference type="CDD" id="cd24000">
    <property type="entry name" value="ASKHA_NBD_HK"/>
    <property type="match status" value="1"/>
</dbReference>
<evidence type="ECO:0000313" key="11">
    <source>
        <dbReference type="EMBL" id="KAF3208504.1"/>
    </source>
</evidence>
<dbReference type="GO" id="GO:0001678">
    <property type="term" value="P:intracellular glucose homeostasis"/>
    <property type="evidence" value="ECO:0007669"/>
    <property type="project" value="InterPro"/>
</dbReference>
<feature type="domain" description="Hexokinase C-terminal" evidence="9">
    <location>
        <begin position="231"/>
        <end position="484"/>
    </location>
</feature>
<dbReference type="GO" id="GO:0006013">
    <property type="term" value="P:mannose metabolic process"/>
    <property type="evidence" value="ECO:0007669"/>
    <property type="project" value="TreeGrafter"/>
</dbReference>
<dbReference type="InterPro" id="IPR001312">
    <property type="entry name" value="Hexokinase"/>
</dbReference>
<dbReference type="EC" id="2.7.1.-" evidence="6"/>
<dbReference type="PROSITE" id="PS51748">
    <property type="entry name" value="HEXOKINASE_2"/>
    <property type="match status" value="1"/>
</dbReference>
<organism evidence="10 14">
    <name type="scientific">Orbilia oligospora</name>
    <name type="common">Nematode-trapping fungus</name>
    <name type="synonym">Arthrobotrys oligospora</name>
    <dbReference type="NCBI Taxonomy" id="2813651"/>
    <lineage>
        <taxon>Eukaryota</taxon>
        <taxon>Fungi</taxon>
        <taxon>Dikarya</taxon>
        <taxon>Ascomycota</taxon>
        <taxon>Pezizomycotina</taxon>
        <taxon>Orbiliomycetes</taxon>
        <taxon>Orbiliales</taxon>
        <taxon>Orbiliaceae</taxon>
        <taxon>Orbilia</taxon>
    </lineage>
</organism>
<evidence type="ECO:0000313" key="15">
    <source>
        <dbReference type="Proteomes" id="UP000483672"/>
    </source>
</evidence>
<keyword evidence="4 6" id="KW-0418">Kinase</keyword>
<dbReference type="EMBL" id="WIPF01000074">
    <property type="protein sequence ID" value="KAF3214026.1"/>
    <property type="molecule type" value="Genomic_DNA"/>
</dbReference>
<dbReference type="InterPro" id="IPR043129">
    <property type="entry name" value="ATPase_NBD"/>
</dbReference>
<evidence type="ECO:0000256" key="2">
    <source>
        <dbReference type="ARBA" id="ARBA00022679"/>
    </source>
</evidence>
<keyword evidence="5 6" id="KW-0067">ATP-binding</keyword>
<keyword evidence="2 6" id="KW-0808">Transferase</keyword>
<evidence type="ECO:0000256" key="4">
    <source>
        <dbReference type="ARBA" id="ARBA00022777"/>
    </source>
</evidence>
<evidence type="ECO:0000256" key="1">
    <source>
        <dbReference type="ARBA" id="ARBA00009225"/>
    </source>
</evidence>
<dbReference type="Gene3D" id="3.40.367.20">
    <property type="match status" value="1"/>
</dbReference>
<dbReference type="GO" id="GO:0008865">
    <property type="term" value="F:fructokinase activity"/>
    <property type="evidence" value="ECO:0007669"/>
    <property type="project" value="TreeGrafter"/>
</dbReference>
<evidence type="ECO:0000259" key="9">
    <source>
        <dbReference type="Pfam" id="PF03727"/>
    </source>
</evidence>
<protein>
    <recommendedName>
        <fullName evidence="6">Phosphotransferase</fullName>
        <ecNumber evidence="6">2.7.1.-</ecNumber>
    </recommendedName>
</protein>
<evidence type="ECO:0000256" key="3">
    <source>
        <dbReference type="ARBA" id="ARBA00022741"/>
    </source>
</evidence>
<dbReference type="InterPro" id="IPR022672">
    <property type="entry name" value="Hexokinase_N"/>
</dbReference>
<evidence type="ECO:0000259" key="8">
    <source>
        <dbReference type="Pfam" id="PF00349"/>
    </source>
</evidence>
<evidence type="ECO:0000313" key="12">
    <source>
        <dbReference type="EMBL" id="KAF3214026.1"/>
    </source>
</evidence>
<comment type="similarity">
    <text evidence="1 6">Belongs to the hexokinase family.</text>
</comment>
<dbReference type="Gene3D" id="3.30.420.40">
    <property type="match status" value="1"/>
</dbReference>
<dbReference type="Proteomes" id="UP000479691">
    <property type="component" value="Unassembled WGS sequence"/>
</dbReference>
<comment type="caution">
    <text evidence="10">The sequence shown here is derived from an EMBL/GenBank/DDBJ whole genome shotgun (WGS) entry which is preliminary data.</text>
</comment>
<keyword evidence="6" id="KW-0324">Glycolysis</keyword>
<dbReference type="GO" id="GO:0004340">
    <property type="term" value="F:glucokinase activity"/>
    <property type="evidence" value="ECO:0007669"/>
    <property type="project" value="TreeGrafter"/>
</dbReference>
<dbReference type="Proteomes" id="UP000472727">
    <property type="component" value="Unassembled WGS sequence"/>
</dbReference>
<dbReference type="PANTHER" id="PTHR19443:SF24">
    <property type="entry name" value="PHOSPHOTRANSFERASE"/>
    <property type="match status" value="1"/>
</dbReference>
<dbReference type="EMBL" id="WIWS01000092">
    <property type="protein sequence ID" value="KAF3208504.1"/>
    <property type="molecule type" value="Genomic_DNA"/>
</dbReference>
<evidence type="ECO:0000313" key="13">
    <source>
        <dbReference type="Proteomes" id="UP000472727"/>
    </source>
</evidence>
<dbReference type="GO" id="GO:0006096">
    <property type="term" value="P:glycolytic process"/>
    <property type="evidence" value="ECO:0007669"/>
    <property type="project" value="UniProtKB-UniPathway"/>
</dbReference>
<name>A0A6G1LZA8_ORBOL</name>
<dbReference type="Pfam" id="PF00349">
    <property type="entry name" value="Hexokinase_1"/>
    <property type="match status" value="1"/>
</dbReference>
<dbReference type="PANTHER" id="PTHR19443">
    <property type="entry name" value="HEXOKINASE"/>
    <property type="match status" value="1"/>
</dbReference>
<dbReference type="GO" id="GO:0006006">
    <property type="term" value="P:glucose metabolic process"/>
    <property type="evidence" value="ECO:0007669"/>
    <property type="project" value="TreeGrafter"/>
</dbReference>
<dbReference type="GO" id="GO:0005536">
    <property type="term" value="F:D-glucose binding"/>
    <property type="evidence" value="ECO:0007669"/>
    <property type="project" value="InterPro"/>
</dbReference>
<dbReference type="SUPFAM" id="SSF53067">
    <property type="entry name" value="Actin-like ATPase domain"/>
    <property type="match status" value="2"/>
</dbReference>
<feature type="compositionally biased region" description="Polar residues" evidence="7">
    <location>
        <begin position="517"/>
        <end position="532"/>
    </location>
</feature>
<dbReference type="GO" id="GO:0005829">
    <property type="term" value="C:cytosol"/>
    <property type="evidence" value="ECO:0007669"/>
    <property type="project" value="TreeGrafter"/>
</dbReference>
<dbReference type="Proteomes" id="UP000483672">
    <property type="component" value="Unassembled WGS sequence"/>
</dbReference>
<dbReference type="EMBL" id="JAABOE010000076">
    <property type="protein sequence ID" value="KAF3170043.1"/>
    <property type="molecule type" value="Genomic_DNA"/>
</dbReference>
<dbReference type="UniPathway" id="UPA00109">
    <property type="reaction ID" value="UER00180"/>
</dbReference>
<feature type="domain" description="Hexokinase N-terminal" evidence="8">
    <location>
        <begin position="21"/>
        <end position="224"/>
    </location>
</feature>
<evidence type="ECO:0000313" key="14">
    <source>
        <dbReference type="Proteomes" id="UP000479691"/>
    </source>
</evidence>
<feature type="region of interest" description="Disordered" evidence="7">
    <location>
        <begin position="517"/>
        <end position="579"/>
    </location>
</feature>
<sequence>MVKTPELSALEQLLGRELLANITPEDMQKISTSLTVAYATGLKESVASMLPSHIYFLPSGQETGYYLAVDLGGSTLRVAIVHLEGYKDPSLRGSPIHPSNPRPMNIVQIKSWGGSHIDHLKTLTGNDFFDWIADRIGDVVEEKFGNRMTNELPLGLSWSFPIESTSIDRGKIQPMGKGFSVANKDLLGTDLKEHFQGAFERKGLNISMEAIVNDSLATLLSHAYVSPATRCGLILGTGTNAALSLPLKMLPESKLIPSHENRPSGAQEVLVNTELSMYGRDILPITKWDDALDKAMPLPGFQPLEYLIGGAYLGEIARLIILDVRNENLLNRIPECWEKKPYSLGTEILALLEDRAHDQLPTNYHELNNEYPDVAIHEHDALALKTIALHISTRAANFCAISLHAIIKLRERAAKSPSSHPTKNIVPIAFVGTVLEKYPSLLRRTQDALDKLTDWQPTSPLQSQRIVLEFSAESAIYGAAVAVAAVLEKKVNPPVSPLSLAPPNPFNALRALSFPSNERSSNASTLVGQGSSMEEETKPNGKKVSGGEVNGLEVPPFNSARGTDGPDDQATPTGGAKKPLWSRIKAFFQGVFGKMLKKRSKQA</sequence>
<dbReference type="GO" id="GO:0005524">
    <property type="term" value="F:ATP binding"/>
    <property type="evidence" value="ECO:0007669"/>
    <property type="project" value="UniProtKB-UniRule"/>
</dbReference>
<accession>A0A6G1LZA8</accession>
<gene>
    <name evidence="11" type="ORF">TWF106_011400</name>
    <name evidence="12" type="ORF">TWF191_009850</name>
    <name evidence="10" type="ORF">TWF788_010298</name>
</gene>
<dbReference type="GO" id="GO:0019158">
    <property type="term" value="F:mannokinase activity"/>
    <property type="evidence" value="ECO:0007669"/>
    <property type="project" value="TreeGrafter"/>
</dbReference>
<evidence type="ECO:0000256" key="5">
    <source>
        <dbReference type="ARBA" id="ARBA00022840"/>
    </source>
</evidence>
<evidence type="ECO:0000256" key="7">
    <source>
        <dbReference type="SAM" id="MobiDB-lite"/>
    </source>
</evidence>
<dbReference type="PRINTS" id="PR00475">
    <property type="entry name" value="HEXOKINASE"/>
</dbReference>
<dbReference type="GO" id="GO:0005739">
    <property type="term" value="C:mitochondrion"/>
    <property type="evidence" value="ECO:0007669"/>
    <property type="project" value="TreeGrafter"/>
</dbReference>
<evidence type="ECO:0000313" key="10">
    <source>
        <dbReference type="EMBL" id="KAF3170043.1"/>
    </source>
</evidence>
<keyword evidence="3 6" id="KW-0547">Nucleotide-binding</keyword>
<evidence type="ECO:0000256" key="6">
    <source>
        <dbReference type="RuleBase" id="RU362007"/>
    </source>
</evidence>
<reference evidence="13 14" key="1">
    <citation type="submission" date="2019-06" db="EMBL/GenBank/DDBJ databases">
        <authorList>
            <person name="Palmer J.M."/>
        </authorList>
    </citation>
    <scope>NUCLEOTIDE SEQUENCE [LARGE SCALE GENOMIC DNA]</scope>
    <source>
        <strain evidence="11 13">TWF106</strain>
        <strain evidence="12 15">TWF191</strain>
        <strain evidence="10 14">TWF788</strain>
    </source>
</reference>